<feature type="compositionally biased region" description="Low complexity" evidence="1">
    <location>
        <begin position="73"/>
        <end position="91"/>
    </location>
</feature>
<feature type="region of interest" description="Disordered" evidence="1">
    <location>
        <begin position="1"/>
        <end position="137"/>
    </location>
</feature>
<proteinExistence type="predicted"/>
<feature type="compositionally biased region" description="Low complexity" evidence="1">
    <location>
        <begin position="99"/>
        <end position="111"/>
    </location>
</feature>
<reference evidence="2" key="1">
    <citation type="submission" date="2023-04" db="EMBL/GenBank/DDBJ databases">
        <title>Phytophthora lilii NBRC 32176.</title>
        <authorList>
            <person name="Ichikawa N."/>
            <person name="Sato H."/>
            <person name="Tonouchi N."/>
        </authorList>
    </citation>
    <scope>NUCLEOTIDE SEQUENCE</scope>
    <source>
        <strain evidence="2">NBRC 32176</strain>
    </source>
</reference>
<accession>A0A9W6YEW8</accession>
<feature type="compositionally biased region" description="Basic residues" evidence="1">
    <location>
        <begin position="11"/>
        <end position="20"/>
    </location>
</feature>
<dbReference type="EMBL" id="BSXW01012493">
    <property type="protein sequence ID" value="GMF65697.1"/>
    <property type="molecule type" value="Genomic_DNA"/>
</dbReference>
<evidence type="ECO:0000313" key="2">
    <source>
        <dbReference type="EMBL" id="GMF65697.1"/>
    </source>
</evidence>
<evidence type="ECO:0000313" key="3">
    <source>
        <dbReference type="Proteomes" id="UP001165083"/>
    </source>
</evidence>
<name>A0A9W6YEW8_9STRA</name>
<keyword evidence="3" id="KW-1185">Reference proteome</keyword>
<gene>
    <name evidence="2" type="ORF">Plil01_001831900</name>
</gene>
<dbReference type="OrthoDB" id="166474at2759"/>
<comment type="caution">
    <text evidence="2">The sequence shown here is derived from an EMBL/GenBank/DDBJ whole genome shotgun (WGS) entry which is preliminary data.</text>
</comment>
<evidence type="ECO:0000256" key="1">
    <source>
        <dbReference type="SAM" id="MobiDB-lite"/>
    </source>
</evidence>
<dbReference type="Proteomes" id="UP001165083">
    <property type="component" value="Unassembled WGS sequence"/>
</dbReference>
<sequence>MFATPATRLRSPLRVRRARVRPPSTAPDTCGVTSQKQTRVKTASGAAQPEARTDHQRAAPTAATRTPPHRLPPRAMAPKDAADACAGNAVPSQQLQQCATTAKRAAAAAPASPERRNKRQRSSSVARDCEASPKKTKKRLRWSTITVHEFGVGLGGSSVPGKGGPSIGLSDKPEFTWTTKVGQMAECAEGVHRFTPDERVRLLQSAGVSEGMILRFSREANIINCSRRRTLVEDIAERKEAKKQQQQRKVETPRPVVERPCSSAFLDRPRMIPVNYV</sequence>
<organism evidence="2 3">
    <name type="scientific">Phytophthora lilii</name>
    <dbReference type="NCBI Taxonomy" id="2077276"/>
    <lineage>
        <taxon>Eukaryota</taxon>
        <taxon>Sar</taxon>
        <taxon>Stramenopiles</taxon>
        <taxon>Oomycota</taxon>
        <taxon>Peronosporomycetes</taxon>
        <taxon>Peronosporales</taxon>
        <taxon>Peronosporaceae</taxon>
        <taxon>Phytophthora</taxon>
    </lineage>
</organism>
<feature type="compositionally biased region" description="Polar residues" evidence="1">
    <location>
        <begin position="31"/>
        <end position="41"/>
    </location>
</feature>
<protein>
    <submittedName>
        <fullName evidence="2">Unnamed protein product</fullName>
    </submittedName>
</protein>
<dbReference type="AlphaFoldDB" id="A0A9W6YEW8"/>